<dbReference type="EMBL" id="CP033219">
    <property type="protein sequence ID" value="AZV77043.1"/>
    <property type="molecule type" value="Genomic_DNA"/>
</dbReference>
<feature type="domain" description="ABC transmembrane type-1" evidence="8">
    <location>
        <begin position="503"/>
        <end position="682"/>
    </location>
</feature>
<sequence>MARKTKTAVRDQNPMLHLGWPTVITFSLLCVFLMGQVDWIARFPKTLQLPIAGYLNITMEWIVQNFAPFFKGVTAVLSYPMRWMRELLHSLPWSAFIAVLAAIGYRAGGVKLAVFTGLSLLYVLSVGLWSEAMNSFALIFISVPLAVLVGFLLGVWGYASDRANRMLMPLLDLSQTIPAFAYLLPILLLFGFGPVVGLVASILFSFPPMVRNTVLGLRGVPSDIVEAGLMSGATPAQLFWFVRFPAALKQILIGINQTTMASLSMVIIASIIGGTADIGWEVLSTMRKAQFGESLTAGIVIALMAMILDRITFGIAERQGSSLARKTLLQRYGFPLSLVALIALSLLLATIMPALGQWPTAWQLDLATPLNQASTWFVITFKPVVDAIKITCLFFAMLPLKIGLDKTVSPYTWGFALTTWHIAGYAALVAMAALTAWRKTRPGLTVTILLVGLILFIGLTDMPWMSILAILIYFAYRHGGRELATGTALGLLFLLLSGSWDKAMLSLYLCAIAVSLSFVIGASLGTVAAQYKWFSRFMRPINDAMQTMPPFVLLIPIVMIFKIGEFSALLAIIAYAYVPAFRYTEHGLRHVSRTVVEAASSLGTTRAQMLFLVKMPLALPNIMLGLNQSIMYGIAMLVIAALVGTTGLGQEVYVGLSAGNFGQGFVAGIGMAILAITADRFCQAWQRNHQSHLTDAPQ</sequence>
<dbReference type="SUPFAM" id="SSF161098">
    <property type="entry name" value="MetI-like"/>
    <property type="match status" value="2"/>
</dbReference>
<feature type="transmembrane region" description="Helical" evidence="7">
    <location>
        <begin position="87"/>
        <end position="105"/>
    </location>
</feature>
<protein>
    <submittedName>
        <fullName evidence="9">ABC transporter permease subunit</fullName>
    </submittedName>
</protein>
<comment type="similarity">
    <text evidence="7">Belongs to the binding-protein-dependent transport system permease family.</text>
</comment>
<dbReference type="Pfam" id="PF00528">
    <property type="entry name" value="BPD_transp_1"/>
    <property type="match status" value="2"/>
</dbReference>
<evidence type="ECO:0000259" key="8">
    <source>
        <dbReference type="PROSITE" id="PS50928"/>
    </source>
</evidence>
<dbReference type="FunFam" id="1.10.3720.10:FF:000001">
    <property type="entry name" value="Glycine betaine ABC transporter, permease"/>
    <property type="match status" value="1"/>
</dbReference>
<feature type="transmembrane region" description="Helical" evidence="7">
    <location>
        <begin position="136"/>
        <end position="159"/>
    </location>
</feature>
<feature type="transmembrane region" description="Helical" evidence="7">
    <location>
        <begin position="551"/>
        <end position="578"/>
    </location>
</feature>
<feature type="transmembrane region" description="Helical" evidence="7">
    <location>
        <begin position="20"/>
        <end position="41"/>
    </location>
</feature>
<gene>
    <name evidence="9" type="ORF">EBB79_03465</name>
</gene>
<organism evidence="9 10">
    <name type="scientific">Parasedimentitalea marina</name>
    <dbReference type="NCBI Taxonomy" id="2483033"/>
    <lineage>
        <taxon>Bacteria</taxon>
        <taxon>Pseudomonadati</taxon>
        <taxon>Pseudomonadota</taxon>
        <taxon>Alphaproteobacteria</taxon>
        <taxon>Rhodobacterales</taxon>
        <taxon>Paracoccaceae</taxon>
        <taxon>Parasedimentitalea</taxon>
    </lineage>
</organism>
<feature type="domain" description="ABC transmembrane type-1" evidence="8">
    <location>
        <begin position="132"/>
        <end position="312"/>
    </location>
</feature>
<dbReference type="Proteomes" id="UP000283063">
    <property type="component" value="Chromosome"/>
</dbReference>
<dbReference type="PANTHER" id="PTHR47737">
    <property type="entry name" value="GLYCINE BETAINE/PROLINE BETAINE TRANSPORT SYSTEM PERMEASE PROTEIN PROW"/>
    <property type="match status" value="1"/>
</dbReference>
<feature type="transmembrane region" description="Helical" evidence="7">
    <location>
        <begin position="62"/>
        <end position="81"/>
    </location>
</feature>
<dbReference type="InterPro" id="IPR035906">
    <property type="entry name" value="MetI-like_sf"/>
</dbReference>
<keyword evidence="4 7" id="KW-0812">Transmembrane</keyword>
<dbReference type="Gene3D" id="1.10.3720.10">
    <property type="entry name" value="MetI-like"/>
    <property type="match status" value="2"/>
</dbReference>
<name>A0A3T0MZ43_9RHOB</name>
<evidence type="ECO:0000256" key="4">
    <source>
        <dbReference type="ARBA" id="ARBA00022692"/>
    </source>
</evidence>
<dbReference type="GO" id="GO:0031460">
    <property type="term" value="P:glycine betaine transport"/>
    <property type="evidence" value="ECO:0007669"/>
    <property type="project" value="TreeGrafter"/>
</dbReference>
<feature type="transmembrane region" description="Helical" evidence="7">
    <location>
        <begin position="112"/>
        <end position="130"/>
    </location>
</feature>
<dbReference type="KEGG" id="sedi:EBB79_03465"/>
<accession>A0A3T0MZ43</accession>
<dbReference type="PROSITE" id="PS50928">
    <property type="entry name" value="ABC_TM1"/>
    <property type="match status" value="2"/>
</dbReference>
<dbReference type="OrthoDB" id="9815258at2"/>
<dbReference type="GO" id="GO:0005275">
    <property type="term" value="F:amine transmembrane transporter activity"/>
    <property type="evidence" value="ECO:0007669"/>
    <property type="project" value="TreeGrafter"/>
</dbReference>
<evidence type="ECO:0000256" key="1">
    <source>
        <dbReference type="ARBA" id="ARBA00004651"/>
    </source>
</evidence>
<evidence type="ECO:0000256" key="6">
    <source>
        <dbReference type="ARBA" id="ARBA00023136"/>
    </source>
</evidence>
<comment type="subcellular location">
    <subcellularLocation>
        <location evidence="1 7">Cell membrane</location>
        <topology evidence="1 7">Multi-pass membrane protein</topology>
    </subcellularLocation>
</comment>
<proteinExistence type="inferred from homology"/>
<feature type="transmembrane region" description="Helical" evidence="7">
    <location>
        <begin position="412"/>
        <end position="437"/>
    </location>
</feature>
<evidence type="ECO:0000256" key="7">
    <source>
        <dbReference type="RuleBase" id="RU363032"/>
    </source>
</evidence>
<evidence type="ECO:0000313" key="10">
    <source>
        <dbReference type="Proteomes" id="UP000283063"/>
    </source>
</evidence>
<dbReference type="PANTHER" id="PTHR47737:SF1">
    <property type="entry name" value="GLYCINE BETAINE_PROLINE BETAINE TRANSPORT SYSTEM PERMEASE PROTEIN PROW"/>
    <property type="match status" value="1"/>
</dbReference>
<feature type="transmembrane region" description="Helical" evidence="7">
    <location>
        <begin position="506"/>
        <end position="531"/>
    </location>
</feature>
<keyword evidence="6 7" id="KW-0472">Membrane</keyword>
<feature type="transmembrane region" description="Helical" evidence="7">
    <location>
        <begin position="661"/>
        <end position="678"/>
    </location>
</feature>
<dbReference type="GO" id="GO:0015871">
    <property type="term" value="P:choline transport"/>
    <property type="evidence" value="ECO:0007669"/>
    <property type="project" value="TreeGrafter"/>
</dbReference>
<feature type="transmembrane region" description="Helical" evidence="7">
    <location>
        <begin position="629"/>
        <end position="649"/>
    </location>
</feature>
<reference evidence="9 10" key="1">
    <citation type="submission" date="2018-10" db="EMBL/GenBank/DDBJ databases">
        <title>Parasedimentitalea marina sp. nov., a psychrophilic bacterium isolated from deep seawater of the New Britain Trench.</title>
        <authorList>
            <person name="Cao J."/>
        </authorList>
    </citation>
    <scope>NUCLEOTIDE SEQUENCE [LARGE SCALE GENOMIC DNA]</scope>
    <source>
        <strain evidence="9 10">W43</strain>
    </source>
</reference>
<feature type="transmembrane region" description="Helical" evidence="7">
    <location>
        <begin position="334"/>
        <end position="356"/>
    </location>
</feature>
<dbReference type="CDD" id="cd06261">
    <property type="entry name" value="TM_PBP2"/>
    <property type="match status" value="2"/>
</dbReference>
<dbReference type="AlphaFoldDB" id="A0A3T0MZ43"/>
<dbReference type="GO" id="GO:0015226">
    <property type="term" value="F:carnitine transmembrane transporter activity"/>
    <property type="evidence" value="ECO:0007669"/>
    <property type="project" value="TreeGrafter"/>
</dbReference>
<evidence type="ECO:0000256" key="3">
    <source>
        <dbReference type="ARBA" id="ARBA00022475"/>
    </source>
</evidence>
<dbReference type="InterPro" id="IPR000515">
    <property type="entry name" value="MetI-like"/>
</dbReference>
<feature type="transmembrane region" description="Helical" evidence="7">
    <location>
        <begin position="483"/>
        <end position="500"/>
    </location>
</feature>
<keyword evidence="3" id="KW-1003">Cell membrane</keyword>
<feature type="transmembrane region" description="Helical" evidence="7">
    <location>
        <begin position="295"/>
        <end position="313"/>
    </location>
</feature>
<keyword evidence="10" id="KW-1185">Reference proteome</keyword>
<feature type="transmembrane region" description="Helical" evidence="7">
    <location>
        <begin position="180"/>
        <end position="204"/>
    </location>
</feature>
<feature type="transmembrane region" description="Helical" evidence="7">
    <location>
        <begin position="443"/>
        <end position="476"/>
    </location>
</feature>
<keyword evidence="5 7" id="KW-1133">Transmembrane helix</keyword>
<feature type="transmembrane region" description="Helical" evidence="7">
    <location>
        <begin position="263"/>
        <end position="283"/>
    </location>
</feature>
<evidence type="ECO:0000256" key="2">
    <source>
        <dbReference type="ARBA" id="ARBA00022448"/>
    </source>
</evidence>
<keyword evidence="2 7" id="KW-0813">Transport</keyword>
<evidence type="ECO:0000256" key="5">
    <source>
        <dbReference type="ARBA" id="ARBA00022989"/>
    </source>
</evidence>
<evidence type="ECO:0000313" key="9">
    <source>
        <dbReference type="EMBL" id="AZV77043.1"/>
    </source>
</evidence>
<dbReference type="GO" id="GO:0043190">
    <property type="term" value="C:ATP-binding cassette (ABC) transporter complex"/>
    <property type="evidence" value="ECO:0007669"/>
    <property type="project" value="TreeGrafter"/>
</dbReference>